<dbReference type="PANTHER" id="PTHR30346:SF17">
    <property type="entry name" value="LYSR FAMILY TRANSCRIPTIONAL REGULATOR"/>
    <property type="match status" value="1"/>
</dbReference>
<comment type="similarity">
    <text evidence="1">Belongs to the LysR transcriptional regulatory family.</text>
</comment>
<dbReference type="HOGENOM" id="CLU_039613_6_4_6"/>
<dbReference type="GO" id="GO:0003700">
    <property type="term" value="F:DNA-binding transcription factor activity"/>
    <property type="evidence" value="ECO:0007669"/>
    <property type="project" value="InterPro"/>
</dbReference>
<dbReference type="EMBL" id="DF952378">
    <property type="protein sequence ID" value="GAN44087.1"/>
    <property type="molecule type" value="Genomic_DNA"/>
</dbReference>
<dbReference type="AlphaFoldDB" id="A0A0K8QQC2"/>
<name>A0A0K8QQC2_9GAMM</name>
<keyword evidence="2" id="KW-0805">Transcription regulation</keyword>
<dbReference type="PROSITE" id="PS50931">
    <property type="entry name" value="HTH_LYSR"/>
    <property type="match status" value="1"/>
</dbReference>
<gene>
    <name evidence="6" type="ORF">MBSD_0607</name>
    <name evidence="7" type="ORF">MBSD_n2394</name>
</gene>
<dbReference type="SUPFAM" id="SSF53850">
    <property type="entry name" value="Periplasmic binding protein-like II"/>
    <property type="match status" value="1"/>
</dbReference>
<evidence type="ECO:0000313" key="8">
    <source>
        <dbReference type="Proteomes" id="UP000253740"/>
    </source>
</evidence>
<dbReference type="GO" id="GO:0003677">
    <property type="term" value="F:DNA binding"/>
    <property type="evidence" value="ECO:0007669"/>
    <property type="project" value="UniProtKB-KW"/>
</dbReference>
<accession>A0A0K8QQC2</accession>
<dbReference type="OrthoDB" id="5289754at2"/>
<sequence length="302" mass="33509">MLDLRQLRYFVAVADTLSFTRAAQQLHISQPPLSQQIRALEKLLGVRLFDRNRRRVALSEAGRAFLVEARKTLQQAETARRTAERAAAGQIGRLRLAYPGSVAFHPTLPESVLRFTRAYPEVQLELHEMFTVQQFAALLEETIDVGFVRAPPRDAPTRRRVRFEVLDQEPLLLAVPAKHRLANRNRVRFRDVADEAFVAQPRRYSSTVHDTLARLAGKTGSQLRIRQEALQLSSLLSLVAAGIGLAVVPASLQAVRLPGVAFVPLADAEATMPIAVAWRKGDAAPVLQRFLEGLLPQAASLP</sequence>
<evidence type="ECO:0000313" key="7">
    <source>
        <dbReference type="EMBL" id="GAP67078.1"/>
    </source>
</evidence>
<dbReference type="CDD" id="cd08414">
    <property type="entry name" value="PBP2_LTTR_aromatics_like"/>
    <property type="match status" value="1"/>
</dbReference>
<evidence type="ECO:0000313" key="6">
    <source>
        <dbReference type="EMBL" id="GAN44087.1"/>
    </source>
</evidence>
<dbReference type="Gene3D" id="1.10.10.10">
    <property type="entry name" value="Winged helix-like DNA-binding domain superfamily/Winged helix DNA-binding domain"/>
    <property type="match status" value="1"/>
</dbReference>
<dbReference type="GO" id="GO:0032993">
    <property type="term" value="C:protein-DNA complex"/>
    <property type="evidence" value="ECO:0007669"/>
    <property type="project" value="TreeGrafter"/>
</dbReference>
<evidence type="ECO:0000256" key="2">
    <source>
        <dbReference type="ARBA" id="ARBA00023015"/>
    </source>
</evidence>
<dbReference type="RefSeq" id="WP_062537636.1">
    <property type="nucleotide sequence ID" value="NZ_DF970241.1"/>
</dbReference>
<dbReference type="PANTHER" id="PTHR30346">
    <property type="entry name" value="TRANSCRIPTIONAL DUAL REGULATOR HCAR-RELATED"/>
    <property type="match status" value="1"/>
</dbReference>
<dbReference type="SUPFAM" id="SSF46785">
    <property type="entry name" value="Winged helix' DNA-binding domain"/>
    <property type="match status" value="1"/>
</dbReference>
<reference evidence="6" key="1">
    <citation type="submission" date="2015-03" db="EMBL/GenBank/DDBJ databases">
        <title>Draft genome sequence of Mizugakiibacter sediminis skMP5.</title>
        <authorList>
            <person name="Watanabe T."/>
            <person name="Kojima H."/>
            <person name="Fukui M."/>
        </authorList>
    </citation>
    <scope>NUCLEOTIDE SEQUENCE</scope>
    <source>
        <strain evidence="6">SkMP5</strain>
    </source>
</reference>
<dbReference type="Pfam" id="PF03466">
    <property type="entry name" value="LysR_substrate"/>
    <property type="match status" value="1"/>
</dbReference>
<evidence type="ECO:0000259" key="5">
    <source>
        <dbReference type="PROSITE" id="PS50931"/>
    </source>
</evidence>
<dbReference type="InterPro" id="IPR036390">
    <property type="entry name" value="WH_DNA-bd_sf"/>
</dbReference>
<feature type="domain" description="HTH lysR-type" evidence="5">
    <location>
        <begin position="2"/>
        <end position="59"/>
    </location>
</feature>
<dbReference type="InterPro" id="IPR000847">
    <property type="entry name" value="LysR_HTH_N"/>
</dbReference>
<dbReference type="Pfam" id="PF00126">
    <property type="entry name" value="HTH_1"/>
    <property type="match status" value="1"/>
</dbReference>
<dbReference type="InterPro" id="IPR036388">
    <property type="entry name" value="WH-like_DNA-bd_sf"/>
</dbReference>
<proteinExistence type="inferred from homology"/>
<dbReference type="FunFam" id="1.10.10.10:FF:000001">
    <property type="entry name" value="LysR family transcriptional regulator"/>
    <property type="match status" value="1"/>
</dbReference>
<dbReference type="Proteomes" id="UP000253740">
    <property type="component" value="Unassembled WGS sequence"/>
</dbReference>
<evidence type="ECO:0000256" key="1">
    <source>
        <dbReference type="ARBA" id="ARBA00009437"/>
    </source>
</evidence>
<reference evidence="7" key="2">
    <citation type="submission" date="2015-08" db="EMBL/GenBank/DDBJ databases">
        <title>Complete DNA Sequence of Pseudomonas syringae pv. actinidiae, the Causal Agent of Kiwifruit Canker Disease.</title>
        <authorList>
            <person name="Rikkerink E.H.A."/>
            <person name="Fineran P.C."/>
        </authorList>
    </citation>
    <scope>NUCLEOTIDE SEQUENCE</scope>
    <source>
        <strain evidence="7">SkMP5</strain>
    </source>
</reference>
<dbReference type="EMBL" id="DF970241">
    <property type="protein sequence ID" value="GAP67078.1"/>
    <property type="molecule type" value="Genomic_DNA"/>
</dbReference>
<dbReference type="PRINTS" id="PR00039">
    <property type="entry name" value="HTHLYSR"/>
</dbReference>
<evidence type="ECO:0000256" key="4">
    <source>
        <dbReference type="ARBA" id="ARBA00023163"/>
    </source>
</evidence>
<dbReference type="InterPro" id="IPR005119">
    <property type="entry name" value="LysR_subst-bd"/>
</dbReference>
<keyword evidence="8" id="KW-1185">Reference proteome</keyword>
<dbReference type="STRING" id="1475481.GCA_000953855_02441"/>
<keyword evidence="3" id="KW-0238">DNA-binding</keyword>
<keyword evidence="4" id="KW-0804">Transcription</keyword>
<organism evidence="7">
    <name type="scientific">Mizugakiibacter sediminis</name>
    <dbReference type="NCBI Taxonomy" id="1475481"/>
    <lineage>
        <taxon>Bacteria</taxon>
        <taxon>Pseudomonadati</taxon>
        <taxon>Pseudomonadota</taxon>
        <taxon>Gammaproteobacteria</taxon>
        <taxon>Lysobacterales</taxon>
        <taxon>Rhodanobacteraceae</taxon>
        <taxon>Mizugakiibacter</taxon>
    </lineage>
</organism>
<protein>
    <submittedName>
        <fullName evidence="7">LysR family transcriptional regulator</fullName>
    </submittedName>
</protein>
<dbReference type="Gene3D" id="3.40.190.10">
    <property type="entry name" value="Periplasmic binding protein-like II"/>
    <property type="match status" value="2"/>
</dbReference>
<evidence type="ECO:0000256" key="3">
    <source>
        <dbReference type="ARBA" id="ARBA00023125"/>
    </source>
</evidence>